<evidence type="ECO:0000313" key="4">
    <source>
        <dbReference type="Proteomes" id="UP000199391"/>
    </source>
</evidence>
<dbReference type="Proteomes" id="UP000199391">
    <property type="component" value="Unassembled WGS sequence"/>
</dbReference>
<dbReference type="STRING" id="1035707.SAMN05216552_100920"/>
<dbReference type="AlphaFoldDB" id="A0A1I7IT60"/>
<dbReference type="InterPro" id="IPR051803">
    <property type="entry name" value="TA_system_RelE-like_toxin"/>
</dbReference>
<proteinExistence type="inferred from homology"/>
<gene>
    <name evidence="3" type="ORF">SAMN05216552_100920</name>
</gene>
<dbReference type="EMBL" id="FPBO01000009">
    <property type="protein sequence ID" value="SFU76099.1"/>
    <property type="molecule type" value="Genomic_DNA"/>
</dbReference>
<organism evidence="3 4">
    <name type="scientific">Pseudoduganella namucuonensis</name>
    <dbReference type="NCBI Taxonomy" id="1035707"/>
    <lineage>
        <taxon>Bacteria</taxon>
        <taxon>Pseudomonadati</taxon>
        <taxon>Pseudomonadota</taxon>
        <taxon>Betaproteobacteria</taxon>
        <taxon>Burkholderiales</taxon>
        <taxon>Oxalobacteraceae</taxon>
        <taxon>Telluria group</taxon>
        <taxon>Pseudoduganella</taxon>
    </lineage>
</organism>
<sequence>MKIVWSPEAEQDRGDIMEYIAEDNPVAAARMDDLFARAAAKLSDFPYLGHAGKVPGTRELIPHESYRLVYEVYGESVRVLALVNVARQWPPAPDR</sequence>
<dbReference type="PANTHER" id="PTHR33755">
    <property type="entry name" value="TOXIN PARE1-RELATED"/>
    <property type="match status" value="1"/>
</dbReference>
<dbReference type="PANTHER" id="PTHR33755:SF6">
    <property type="entry name" value="PLASMID STABILIZATION SYSTEM PROTEIN"/>
    <property type="match status" value="1"/>
</dbReference>
<keyword evidence="2" id="KW-1277">Toxin-antitoxin system</keyword>
<evidence type="ECO:0000313" key="3">
    <source>
        <dbReference type="EMBL" id="SFU76099.1"/>
    </source>
</evidence>
<evidence type="ECO:0000256" key="2">
    <source>
        <dbReference type="ARBA" id="ARBA00022649"/>
    </source>
</evidence>
<keyword evidence="4" id="KW-1185">Reference proteome</keyword>
<name>A0A1I7IT60_9BURK</name>
<accession>A0A1I7IT60</accession>
<dbReference type="InterPro" id="IPR035093">
    <property type="entry name" value="RelE/ParE_toxin_dom_sf"/>
</dbReference>
<dbReference type="OrthoDB" id="9798046at2"/>
<evidence type="ECO:0000256" key="1">
    <source>
        <dbReference type="ARBA" id="ARBA00006226"/>
    </source>
</evidence>
<reference evidence="4" key="1">
    <citation type="submission" date="2016-10" db="EMBL/GenBank/DDBJ databases">
        <authorList>
            <person name="Varghese N."/>
            <person name="Submissions S."/>
        </authorList>
    </citation>
    <scope>NUCLEOTIDE SEQUENCE [LARGE SCALE GENOMIC DNA]</scope>
    <source>
        <strain evidence="4">CGMCC 1.11014</strain>
    </source>
</reference>
<protein>
    <submittedName>
        <fullName evidence="3">Addiction module toxin, RelE/StbE family</fullName>
    </submittedName>
</protein>
<dbReference type="RefSeq" id="WP_093555689.1">
    <property type="nucleotide sequence ID" value="NZ_FPBO01000009.1"/>
</dbReference>
<dbReference type="Pfam" id="PF05016">
    <property type="entry name" value="ParE_toxin"/>
    <property type="match status" value="1"/>
</dbReference>
<dbReference type="InterPro" id="IPR007712">
    <property type="entry name" value="RelE/ParE_toxin"/>
</dbReference>
<comment type="similarity">
    <text evidence="1">Belongs to the RelE toxin family.</text>
</comment>
<dbReference type="Gene3D" id="3.30.2310.20">
    <property type="entry name" value="RelE-like"/>
    <property type="match status" value="1"/>
</dbReference>
<dbReference type="NCBIfam" id="TIGR02385">
    <property type="entry name" value="RelE_StbE"/>
    <property type="match status" value="1"/>
</dbReference>